<proteinExistence type="predicted"/>
<accession>A0A9J6D088</accession>
<keyword evidence="3" id="KW-1185">Reference proteome</keyword>
<feature type="region of interest" description="Disordered" evidence="1">
    <location>
        <begin position="176"/>
        <end position="206"/>
    </location>
</feature>
<evidence type="ECO:0000313" key="2">
    <source>
        <dbReference type="EMBL" id="KAH7964321.1"/>
    </source>
</evidence>
<dbReference type="Proteomes" id="UP000821866">
    <property type="component" value="Unassembled WGS sequence"/>
</dbReference>
<organism evidence="2 3">
    <name type="scientific">Rhipicephalus microplus</name>
    <name type="common">Cattle tick</name>
    <name type="synonym">Boophilus microplus</name>
    <dbReference type="NCBI Taxonomy" id="6941"/>
    <lineage>
        <taxon>Eukaryota</taxon>
        <taxon>Metazoa</taxon>
        <taxon>Ecdysozoa</taxon>
        <taxon>Arthropoda</taxon>
        <taxon>Chelicerata</taxon>
        <taxon>Arachnida</taxon>
        <taxon>Acari</taxon>
        <taxon>Parasitiformes</taxon>
        <taxon>Ixodida</taxon>
        <taxon>Ixodoidea</taxon>
        <taxon>Ixodidae</taxon>
        <taxon>Rhipicephalinae</taxon>
        <taxon>Rhipicephalus</taxon>
        <taxon>Boophilus</taxon>
    </lineage>
</organism>
<evidence type="ECO:0000313" key="3">
    <source>
        <dbReference type="Proteomes" id="UP000821866"/>
    </source>
</evidence>
<evidence type="ECO:0000256" key="1">
    <source>
        <dbReference type="SAM" id="MobiDB-lite"/>
    </source>
</evidence>
<gene>
    <name evidence="2" type="ORF">HPB51_027438</name>
</gene>
<feature type="region of interest" description="Disordered" evidence="1">
    <location>
        <begin position="1"/>
        <end position="33"/>
    </location>
</feature>
<name>A0A9J6D088_RHIMP</name>
<reference evidence="2" key="1">
    <citation type="journal article" date="2020" name="Cell">
        <title>Large-Scale Comparative Analyses of Tick Genomes Elucidate Their Genetic Diversity and Vector Capacities.</title>
        <authorList>
            <consortium name="Tick Genome and Microbiome Consortium (TIGMIC)"/>
            <person name="Jia N."/>
            <person name="Wang J."/>
            <person name="Shi W."/>
            <person name="Du L."/>
            <person name="Sun Y."/>
            <person name="Zhan W."/>
            <person name="Jiang J.F."/>
            <person name="Wang Q."/>
            <person name="Zhang B."/>
            <person name="Ji P."/>
            <person name="Bell-Sakyi L."/>
            <person name="Cui X.M."/>
            <person name="Yuan T.T."/>
            <person name="Jiang B.G."/>
            <person name="Yang W.F."/>
            <person name="Lam T.T."/>
            <person name="Chang Q.C."/>
            <person name="Ding S.J."/>
            <person name="Wang X.J."/>
            <person name="Zhu J.G."/>
            <person name="Ruan X.D."/>
            <person name="Zhao L."/>
            <person name="Wei J.T."/>
            <person name="Ye R.Z."/>
            <person name="Que T.C."/>
            <person name="Du C.H."/>
            <person name="Zhou Y.H."/>
            <person name="Cheng J.X."/>
            <person name="Dai P.F."/>
            <person name="Guo W.B."/>
            <person name="Han X.H."/>
            <person name="Huang E.J."/>
            <person name="Li L.F."/>
            <person name="Wei W."/>
            <person name="Gao Y.C."/>
            <person name="Liu J.Z."/>
            <person name="Shao H.Z."/>
            <person name="Wang X."/>
            <person name="Wang C.C."/>
            <person name="Yang T.C."/>
            <person name="Huo Q.B."/>
            <person name="Li W."/>
            <person name="Chen H.Y."/>
            <person name="Chen S.E."/>
            <person name="Zhou L.G."/>
            <person name="Ni X.B."/>
            <person name="Tian J.H."/>
            <person name="Sheng Y."/>
            <person name="Liu T."/>
            <person name="Pan Y.S."/>
            <person name="Xia L.Y."/>
            <person name="Li J."/>
            <person name="Zhao F."/>
            <person name="Cao W.C."/>
        </authorList>
    </citation>
    <scope>NUCLEOTIDE SEQUENCE</scope>
    <source>
        <strain evidence="2">Rmic-2018</strain>
    </source>
</reference>
<dbReference type="AlphaFoldDB" id="A0A9J6D088"/>
<protein>
    <submittedName>
        <fullName evidence="2">Uncharacterized protein</fullName>
    </submittedName>
</protein>
<comment type="caution">
    <text evidence="2">The sequence shown here is derived from an EMBL/GenBank/DDBJ whole genome shotgun (WGS) entry which is preliminary data.</text>
</comment>
<dbReference type="EMBL" id="JABSTU010004034">
    <property type="protein sequence ID" value="KAH7964321.1"/>
    <property type="molecule type" value="Genomic_DNA"/>
</dbReference>
<sequence>MTSLLQTPRPGTAMTPEAGSEADSAGEIEDPLTAPSFERGGWNGEAKLKTRRIAPKFGRLANVTTTASVDVSPPANLAIAVAKSYSDKTHWLATPSIIRLPVHPTTRRRSLLCQHRYVRRTLAKVELPGHNETYSRLTCGMTDAFVPAPLRRGGHFTFSKLLHSIRLGDLTQRSALSSGSANDPYPSATTVTSKATLPGTATTGSR</sequence>
<reference evidence="2" key="2">
    <citation type="submission" date="2021-09" db="EMBL/GenBank/DDBJ databases">
        <authorList>
            <person name="Jia N."/>
            <person name="Wang J."/>
            <person name="Shi W."/>
            <person name="Du L."/>
            <person name="Sun Y."/>
            <person name="Zhan W."/>
            <person name="Jiang J."/>
            <person name="Wang Q."/>
            <person name="Zhang B."/>
            <person name="Ji P."/>
            <person name="Sakyi L.B."/>
            <person name="Cui X."/>
            <person name="Yuan T."/>
            <person name="Jiang B."/>
            <person name="Yang W."/>
            <person name="Lam T.T.-Y."/>
            <person name="Chang Q."/>
            <person name="Ding S."/>
            <person name="Wang X."/>
            <person name="Zhu J."/>
            <person name="Ruan X."/>
            <person name="Zhao L."/>
            <person name="Wei J."/>
            <person name="Que T."/>
            <person name="Du C."/>
            <person name="Cheng J."/>
            <person name="Dai P."/>
            <person name="Han X."/>
            <person name="Huang E."/>
            <person name="Gao Y."/>
            <person name="Liu J."/>
            <person name="Shao H."/>
            <person name="Ye R."/>
            <person name="Li L."/>
            <person name="Wei W."/>
            <person name="Wang X."/>
            <person name="Wang C."/>
            <person name="Huo Q."/>
            <person name="Li W."/>
            <person name="Guo W."/>
            <person name="Chen H."/>
            <person name="Chen S."/>
            <person name="Zhou L."/>
            <person name="Zhou L."/>
            <person name="Ni X."/>
            <person name="Tian J."/>
            <person name="Zhou Y."/>
            <person name="Sheng Y."/>
            <person name="Liu T."/>
            <person name="Pan Y."/>
            <person name="Xia L."/>
            <person name="Li J."/>
            <person name="Zhao F."/>
            <person name="Cao W."/>
        </authorList>
    </citation>
    <scope>NUCLEOTIDE SEQUENCE</scope>
    <source>
        <strain evidence="2">Rmic-2018</strain>
        <tissue evidence="2">Larvae</tissue>
    </source>
</reference>